<dbReference type="EMBL" id="CP015225">
    <property type="protein sequence ID" value="AMZ71262.1"/>
    <property type="molecule type" value="Genomic_DNA"/>
</dbReference>
<proteinExistence type="predicted"/>
<name>A0A159ZY68_PSEFL</name>
<gene>
    <name evidence="1" type="ORF">TK06_09140</name>
</gene>
<dbReference type="AlphaFoldDB" id="A0A159ZY68"/>
<dbReference type="Proteomes" id="UP000076083">
    <property type="component" value="Chromosome"/>
</dbReference>
<accession>A0A159ZY68</accession>
<reference evidence="2" key="1">
    <citation type="submission" date="2016-04" db="EMBL/GenBank/DDBJ databases">
        <authorList>
            <person name="Ray J."/>
            <person name="Price M."/>
            <person name="Deutschbauer A."/>
        </authorList>
    </citation>
    <scope>NUCLEOTIDE SEQUENCE [LARGE SCALE GENOMIC DNA]</scope>
    <source>
        <strain evidence="2">FW300-N2E2</strain>
    </source>
</reference>
<protein>
    <submittedName>
        <fullName evidence="1">Uncharacterized protein</fullName>
    </submittedName>
</protein>
<sequence>MHDNIQPFRLVGGTKVARDQVEFSISGCEVMLATGIPVVQPATAGVIVHLDVVNTVRDFRSVSQAA</sequence>
<organism evidence="1 2">
    <name type="scientific">Pseudomonas fluorescens</name>
    <dbReference type="NCBI Taxonomy" id="294"/>
    <lineage>
        <taxon>Bacteria</taxon>
        <taxon>Pseudomonadati</taxon>
        <taxon>Pseudomonadota</taxon>
        <taxon>Gammaproteobacteria</taxon>
        <taxon>Pseudomonadales</taxon>
        <taxon>Pseudomonadaceae</taxon>
        <taxon>Pseudomonas</taxon>
    </lineage>
</organism>
<evidence type="ECO:0000313" key="1">
    <source>
        <dbReference type="EMBL" id="AMZ71262.1"/>
    </source>
</evidence>
<evidence type="ECO:0000313" key="2">
    <source>
        <dbReference type="Proteomes" id="UP000076083"/>
    </source>
</evidence>
<reference evidence="1 2" key="2">
    <citation type="journal article" date="2018" name="Nature">
        <title>Mutant phenotypes for thousands of bacterial genes of unknown function.</title>
        <authorList>
            <person name="Price M.N."/>
            <person name="Wetmore K.M."/>
            <person name="Waters R.J."/>
            <person name="Callaghan M."/>
            <person name="Ray J."/>
            <person name="Liu H."/>
            <person name="Kuehl J.V."/>
            <person name="Melnyk R.A."/>
            <person name="Lamson J.S."/>
            <person name="Suh Y."/>
            <person name="Carlson H.K."/>
            <person name="Esquivel Z."/>
            <person name="Sadeeshkumar H."/>
            <person name="Chakraborty R."/>
            <person name="Zane G.M."/>
            <person name="Rubin B.E."/>
            <person name="Wall J.D."/>
            <person name="Visel A."/>
            <person name="Bristow J."/>
            <person name="Blow M.J."/>
            <person name="Arkin A.P."/>
            <person name="Deutschbauer A.M."/>
        </authorList>
    </citation>
    <scope>NUCLEOTIDE SEQUENCE [LARGE SCALE GENOMIC DNA]</scope>
    <source>
        <strain evidence="1 2">FW300-N2E2</strain>
    </source>
</reference>